<dbReference type="Proteomes" id="UP000676885">
    <property type="component" value="Chromosome"/>
</dbReference>
<organism evidence="1 2">
    <name type="scientific">Arthrobacter jiangjiafuii</name>
    <dbReference type="NCBI Taxonomy" id="2817475"/>
    <lineage>
        <taxon>Bacteria</taxon>
        <taxon>Bacillati</taxon>
        <taxon>Actinomycetota</taxon>
        <taxon>Actinomycetes</taxon>
        <taxon>Micrococcales</taxon>
        <taxon>Micrococcaceae</taxon>
        <taxon>Arthrobacter</taxon>
    </lineage>
</organism>
<sequence length="65" mass="6734">MVAEIEQTIMGLASRSGMHVLLVEQHIGFALQAADTYFVLVAGRVSSTGGGGAGAEEQVRSAMLI</sequence>
<dbReference type="RefSeq" id="WP_210230080.1">
    <property type="nucleotide sequence ID" value="NZ_CP076022.1"/>
</dbReference>
<protein>
    <submittedName>
        <fullName evidence="1">Uncharacterized protein</fullName>
    </submittedName>
</protein>
<reference evidence="1 2" key="1">
    <citation type="submission" date="2021-05" db="EMBL/GenBank/DDBJ databases">
        <title>Novel species in genus Arthrobacter.</title>
        <authorList>
            <person name="Zhang G."/>
        </authorList>
    </citation>
    <scope>NUCLEOTIDE SEQUENCE [LARGE SCALE GENOMIC DNA]</scope>
    <source>
        <strain evidence="2">zg-ZUI227</strain>
    </source>
</reference>
<dbReference type="EMBL" id="CP076022">
    <property type="protein sequence ID" value="QWC10797.1"/>
    <property type="molecule type" value="Genomic_DNA"/>
</dbReference>
<evidence type="ECO:0000313" key="1">
    <source>
        <dbReference type="EMBL" id="QWC10797.1"/>
    </source>
</evidence>
<dbReference type="KEGG" id="ajg:KKR91_04020"/>
<keyword evidence="2" id="KW-1185">Reference proteome</keyword>
<name>A0A975M6H5_9MICC</name>
<evidence type="ECO:0000313" key="2">
    <source>
        <dbReference type="Proteomes" id="UP000676885"/>
    </source>
</evidence>
<accession>A0A975M6H5</accession>
<gene>
    <name evidence="1" type="ORF">KKR91_04020</name>
</gene>
<dbReference type="AlphaFoldDB" id="A0A975M6H5"/>
<proteinExistence type="predicted"/>